<gene>
    <name evidence="1" type="ORF">TDIB3V08_LOCUS9808</name>
</gene>
<dbReference type="AlphaFoldDB" id="A0A7R8VUB1"/>
<protein>
    <submittedName>
        <fullName evidence="1">Uncharacterized protein</fullName>
    </submittedName>
</protein>
<name>A0A7R8VUB1_TIMDO</name>
<dbReference type="EMBL" id="OA570912">
    <property type="protein sequence ID" value="CAD7203641.1"/>
    <property type="molecule type" value="Genomic_DNA"/>
</dbReference>
<sequence length="98" mass="10852">MTGVLIAVDGVVLLTSLIEDNLEYLQQEVKLEIKTEIDLPLKSEFDEGLQCYQQQTSQKPLPPFPPIKEELDESLANALVVLSQIAEDGEIEVRVSVG</sequence>
<reference evidence="1" key="1">
    <citation type="submission" date="2020-11" db="EMBL/GenBank/DDBJ databases">
        <authorList>
            <person name="Tran Van P."/>
        </authorList>
    </citation>
    <scope>NUCLEOTIDE SEQUENCE</scope>
</reference>
<evidence type="ECO:0000313" key="1">
    <source>
        <dbReference type="EMBL" id="CAD7203641.1"/>
    </source>
</evidence>
<organism evidence="1">
    <name type="scientific">Timema douglasi</name>
    <name type="common">Walking stick</name>
    <dbReference type="NCBI Taxonomy" id="61478"/>
    <lineage>
        <taxon>Eukaryota</taxon>
        <taxon>Metazoa</taxon>
        <taxon>Ecdysozoa</taxon>
        <taxon>Arthropoda</taxon>
        <taxon>Hexapoda</taxon>
        <taxon>Insecta</taxon>
        <taxon>Pterygota</taxon>
        <taxon>Neoptera</taxon>
        <taxon>Polyneoptera</taxon>
        <taxon>Phasmatodea</taxon>
        <taxon>Timematodea</taxon>
        <taxon>Timematoidea</taxon>
        <taxon>Timematidae</taxon>
        <taxon>Timema</taxon>
    </lineage>
</organism>
<accession>A0A7R8VUB1</accession>
<proteinExistence type="predicted"/>